<protein>
    <submittedName>
        <fullName evidence="2">Uncharacterized protein</fullName>
    </submittedName>
</protein>
<name>A0A481YRH4_9VIRU</name>
<proteinExistence type="predicted"/>
<reference evidence="2" key="1">
    <citation type="journal article" date="2019" name="MBio">
        <title>Virus Genomes from Deep Sea Sediments Expand the Ocean Megavirome and Support Independent Origins of Viral Gigantism.</title>
        <authorList>
            <person name="Backstrom D."/>
            <person name="Yutin N."/>
            <person name="Jorgensen S.L."/>
            <person name="Dharamshi J."/>
            <person name="Homa F."/>
            <person name="Zaremba-Niedwiedzka K."/>
            <person name="Spang A."/>
            <person name="Wolf Y.I."/>
            <person name="Koonin E.V."/>
            <person name="Ettema T.J."/>
        </authorList>
    </citation>
    <scope>NUCLEOTIDE SEQUENCE</scope>
</reference>
<sequence length="465" mass="54414">MDIHEILGNLESFAGISDSYFFWYYLLYGERSSMLGEIVNQVNEGYGASTTMNRQGYNDRFKSYSKIIHKTSQKHYQDLESDLTFTNIRNPYSGSSENKPQLLSQFFKITANKLKGTISYSLNHYTNSRQIISKYTNDKELYVLAYYYDNSELYYLPIFASNIKAMDGYISTLRIHRSIGITYGYEKFNENLISYFLRSGEGIKFPESVKTKDDTTFDDWIYTYKQLKRRMITTKPKKGKKKQKARSFTEFKINVLPNLIEDDISKKLQSSVKVNKNLFIYMLDNAKSLYSGNIIKLSLLAPSPNNEIGDGTFYEIKEMKTSTTKFVDTSIKELKEEDKNIFKKSKKTINVVGNMITVKNFPPLLFALIGLDISGSPINPSTYFIPLMKVDVFMGKQQQQFQQQQFQQQQRVPEQQQQFQQQQRVPEQQQQRVPEQQQQFQQQQRVPEQQQRVPELKIPIKKFTM</sequence>
<feature type="region of interest" description="Disordered" evidence="1">
    <location>
        <begin position="417"/>
        <end position="451"/>
    </location>
</feature>
<organism evidence="2">
    <name type="scientific">Pithovirus LCDPAC02</name>
    <dbReference type="NCBI Taxonomy" id="2506601"/>
    <lineage>
        <taxon>Viruses</taxon>
        <taxon>Pithoviruses</taxon>
    </lineage>
</organism>
<accession>A0A481YRH4</accession>
<dbReference type="EMBL" id="MK500302">
    <property type="protein sequence ID" value="QBK85064.1"/>
    <property type="molecule type" value="Genomic_DNA"/>
</dbReference>
<evidence type="ECO:0000313" key="2">
    <source>
        <dbReference type="EMBL" id="QBK85064.1"/>
    </source>
</evidence>
<evidence type="ECO:0000256" key="1">
    <source>
        <dbReference type="SAM" id="MobiDB-lite"/>
    </source>
</evidence>
<gene>
    <name evidence="2" type="ORF">LCDPAC02_02630</name>
</gene>